<evidence type="ECO:0000256" key="1">
    <source>
        <dbReference type="SAM" id="MobiDB-lite"/>
    </source>
</evidence>
<sequence>MLTEVHRLARTRHARALRPAAAQGDTGEEEQRAPGENPA</sequence>
<dbReference type="AlphaFoldDB" id="D5ZP05"/>
<reference evidence="3" key="1">
    <citation type="submission" date="2008-12" db="EMBL/GenBank/DDBJ databases">
        <title>Annotation of Streptomyces ghanaensis ATCC 14672.</title>
        <authorList>
            <consortium name="The Broad Institute Genome Sequencing Platform"/>
            <consortium name="Broad Institute Microbial Sequencing Center"/>
            <person name="Fischbach M."/>
            <person name="Ward D."/>
            <person name="Young S."/>
            <person name="Kodira C.D."/>
            <person name="Zeng Q."/>
            <person name="Koehrsen M."/>
            <person name="Godfrey P."/>
            <person name="Alvarado L."/>
            <person name="Berlin A.M."/>
            <person name="Borenstein D."/>
            <person name="Chen Z."/>
            <person name="Engels R."/>
            <person name="Freedman E."/>
            <person name="Gellesch M."/>
            <person name="Goldberg J."/>
            <person name="Griggs A."/>
            <person name="Gujja S."/>
            <person name="Heiman D.I."/>
            <person name="Hepburn T.A."/>
            <person name="Howarth C."/>
            <person name="Jen D."/>
            <person name="Larson L."/>
            <person name="Lewis B."/>
            <person name="Mehta T."/>
            <person name="Park D."/>
            <person name="Pearson M."/>
            <person name="Roberts A."/>
            <person name="Saif S."/>
            <person name="Shea T.D."/>
            <person name="Shenoy N."/>
            <person name="Sisk P."/>
            <person name="Stolte C."/>
            <person name="Sykes S.N."/>
            <person name="Walk T."/>
            <person name="White J."/>
            <person name="Yandava C."/>
            <person name="Straight P."/>
            <person name="Clardy J."/>
            <person name="Hung D."/>
            <person name="Kolter R."/>
            <person name="Mekalanos J."/>
            <person name="Walker S."/>
            <person name="Walsh C.T."/>
            <person name="Wieland B.L.C."/>
            <person name="Ilzarbe M."/>
            <person name="Galagan J."/>
            <person name="Nusbaum C."/>
            <person name="Birren B."/>
        </authorList>
    </citation>
    <scope>NUCLEOTIDE SEQUENCE [LARGE SCALE GENOMIC DNA]</scope>
    <source>
        <strain evidence="3">ATCC 14672 / DSM 40746 / JCM 4963 / KCTC 9882 / NRRL B-12104 / FH 1290</strain>
    </source>
</reference>
<name>D5ZP05_STRV1</name>
<gene>
    <name evidence="2" type="ORF">SSFG_07521</name>
</gene>
<proteinExistence type="predicted"/>
<organism evidence="2 3">
    <name type="scientific">Streptomyces viridosporus (strain ATCC 14672 / DSM 40746 / JCM 4963 / KCTC 9882 / NRRL B-12104 / FH 1290)</name>
    <name type="common">Streptomyces ghanaensis</name>
    <dbReference type="NCBI Taxonomy" id="566461"/>
    <lineage>
        <taxon>Bacteria</taxon>
        <taxon>Bacillati</taxon>
        <taxon>Actinomycetota</taxon>
        <taxon>Actinomycetes</taxon>
        <taxon>Kitasatosporales</taxon>
        <taxon>Streptomycetaceae</taxon>
        <taxon>Streptomyces</taxon>
    </lineage>
</organism>
<accession>D5ZP05</accession>
<evidence type="ECO:0000313" key="3">
    <source>
        <dbReference type="Proteomes" id="UP000003824"/>
    </source>
</evidence>
<feature type="region of interest" description="Disordered" evidence="1">
    <location>
        <begin position="1"/>
        <end position="39"/>
    </location>
</feature>
<evidence type="ECO:0000313" key="2">
    <source>
        <dbReference type="EMBL" id="EFE72286.2"/>
    </source>
</evidence>
<dbReference type="EMBL" id="DS999641">
    <property type="protein sequence ID" value="EFE72286.2"/>
    <property type="molecule type" value="Genomic_DNA"/>
</dbReference>
<protein>
    <submittedName>
        <fullName evidence="2">Predicted protein</fullName>
    </submittedName>
</protein>
<dbReference type="Proteomes" id="UP000003824">
    <property type="component" value="Unassembled WGS sequence"/>
</dbReference>